<keyword evidence="4" id="KW-0804">Transcription</keyword>
<dbReference type="NCBIfam" id="TIGR02937">
    <property type="entry name" value="sigma70-ECF"/>
    <property type="match status" value="1"/>
</dbReference>
<dbReference type="InterPro" id="IPR014284">
    <property type="entry name" value="RNA_pol_sigma-70_dom"/>
</dbReference>
<name>A0A1G7QDB7_CHIFI</name>
<feature type="domain" description="RNA polymerase sigma-70 region 2" evidence="5">
    <location>
        <begin position="26"/>
        <end position="91"/>
    </location>
</feature>
<dbReference type="STRING" id="104663.SAMN04488121_1039"/>
<dbReference type="GO" id="GO:0003677">
    <property type="term" value="F:DNA binding"/>
    <property type="evidence" value="ECO:0007669"/>
    <property type="project" value="InterPro"/>
</dbReference>
<evidence type="ECO:0000313" key="7">
    <source>
        <dbReference type="EMBL" id="SDF96533.1"/>
    </source>
</evidence>
<dbReference type="GO" id="GO:0006352">
    <property type="term" value="P:DNA-templated transcription initiation"/>
    <property type="evidence" value="ECO:0007669"/>
    <property type="project" value="InterPro"/>
</dbReference>
<keyword evidence="3" id="KW-0731">Sigma factor</keyword>
<dbReference type="Proteomes" id="UP000199045">
    <property type="component" value="Unassembled WGS sequence"/>
</dbReference>
<dbReference type="RefSeq" id="WP_089832213.1">
    <property type="nucleotide sequence ID" value="NZ_FNBN01000003.1"/>
</dbReference>
<comment type="similarity">
    <text evidence="1">Belongs to the sigma-70 factor family. ECF subfamily.</text>
</comment>
<dbReference type="NCBIfam" id="TIGR02985">
    <property type="entry name" value="Sig70_bacteroi1"/>
    <property type="match status" value="1"/>
</dbReference>
<evidence type="ECO:0000256" key="3">
    <source>
        <dbReference type="ARBA" id="ARBA00023082"/>
    </source>
</evidence>
<dbReference type="InterPro" id="IPR014327">
    <property type="entry name" value="RNA_pol_sigma70_bacteroid"/>
</dbReference>
<keyword evidence="2" id="KW-0805">Transcription regulation</keyword>
<protein>
    <submittedName>
        <fullName evidence="7">RNA polymerase sigma-70 factor, Bacteroides expansion family 1</fullName>
    </submittedName>
</protein>
<dbReference type="InterPro" id="IPR013249">
    <property type="entry name" value="RNA_pol_sigma70_r4_t2"/>
</dbReference>
<dbReference type="GO" id="GO:0016987">
    <property type="term" value="F:sigma factor activity"/>
    <property type="evidence" value="ECO:0007669"/>
    <property type="project" value="UniProtKB-KW"/>
</dbReference>
<dbReference type="CDD" id="cd06171">
    <property type="entry name" value="Sigma70_r4"/>
    <property type="match status" value="1"/>
</dbReference>
<dbReference type="InterPro" id="IPR036388">
    <property type="entry name" value="WH-like_DNA-bd_sf"/>
</dbReference>
<organism evidence="7 8">
    <name type="scientific">Chitinophaga filiformis</name>
    <name type="common">Myxococcus filiformis</name>
    <name type="synonym">Flexibacter filiformis</name>
    <dbReference type="NCBI Taxonomy" id="104663"/>
    <lineage>
        <taxon>Bacteria</taxon>
        <taxon>Pseudomonadati</taxon>
        <taxon>Bacteroidota</taxon>
        <taxon>Chitinophagia</taxon>
        <taxon>Chitinophagales</taxon>
        <taxon>Chitinophagaceae</taxon>
        <taxon>Chitinophaga</taxon>
    </lineage>
</organism>
<evidence type="ECO:0000256" key="1">
    <source>
        <dbReference type="ARBA" id="ARBA00010641"/>
    </source>
</evidence>
<dbReference type="Pfam" id="PF04542">
    <property type="entry name" value="Sigma70_r2"/>
    <property type="match status" value="1"/>
</dbReference>
<evidence type="ECO:0000256" key="4">
    <source>
        <dbReference type="ARBA" id="ARBA00023163"/>
    </source>
</evidence>
<dbReference type="EMBL" id="FNBN01000003">
    <property type="protein sequence ID" value="SDF96533.1"/>
    <property type="molecule type" value="Genomic_DNA"/>
</dbReference>
<evidence type="ECO:0000313" key="8">
    <source>
        <dbReference type="Proteomes" id="UP000199045"/>
    </source>
</evidence>
<dbReference type="Pfam" id="PF08281">
    <property type="entry name" value="Sigma70_r4_2"/>
    <property type="match status" value="1"/>
</dbReference>
<dbReference type="InterPro" id="IPR039425">
    <property type="entry name" value="RNA_pol_sigma-70-like"/>
</dbReference>
<dbReference type="Gene3D" id="1.10.1740.10">
    <property type="match status" value="1"/>
</dbReference>
<feature type="domain" description="RNA polymerase sigma factor 70 region 4 type 2" evidence="6">
    <location>
        <begin position="125"/>
        <end position="173"/>
    </location>
</feature>
<dbReference type="SUPFAM" id="SSF88946">
    <property type="entry name" value="Sigma2 domain of RNA polymerase sigma factors"/>
    <property type="match status" value="1"/>
</dbReference>
<dbReference type="AlphaFoldDB" id="A0A1G7QDB7"/>
<dbReference type="Gene3D" id="1.10.10.10">
    <property type="entry name" value="Winged helix-like DNA-binding domain superfamily/Winged helix DNA-binding domain"/>
    <property type="match status" value="1"/>
</dbReference>
<dbReference type="SUPFAM" id="SSF88659">
    <property type="entry name" value="Sigma3 and sigma4 domains of RNA polymerase sigma factors"/>
    <property type="match status" value="1"/>
</dbReference>
<dbReference type="PANTHER" id="PTHR43133">
    <property type="entry name" value="RNA POLYMERASE ECF-TYPE SIGMA FACTO"/>
    <property type="match status" value="1"/>
</dbReference>
<evidence type="ECO:0000259" key="6">
    <source>
        <dbReference type="Pfam" id="PF08281"/>
    </source>
</evidence>
<evidence type="ECO:0000256" key="2">
    <source>
        <dbReference type="ARBA" id="ARBA00023015"/>
    </source>
</evidence>
<dbReference type="InterPro" id="IPR013324">
    <property type="entry name" value="RNA_pol_sigma_r3/r4-like"/>
</dbReference>
<dbReference type="InterPro" id="IPR007627">
    <property type="entry name" value="RNA_pol_sigma70_r2"/>
</dbReference>
<accession>A0A1G7QDB7</accession>
<dbReference type="PANTHER" id="PTHR43133:SF46">
    <property type="entry name" value="RNA POLYMERASE SIGMA-70 FACTOR ECF SUBFAMILY"/>
    <property type="match status" value="1"/>
</dbReference>
<proteinExistence type="inferred from homology"/>
<reference evidence="8" key="1">
    <citation type="submission" date="2016-10" db="EMBL/GenBank/DDBJ databases">
        <authorList>
            <person name="Varghese N."/>
            <person name="Submissions S."/>
        </authorList>
    </citation>
    <scope>NUCLEOTIDE SEQUENCE [LARGE SCALE GENOMIC DNA]</scope>
    <source>
        <strain evidence="8">DSM 527</strain>
    </source>
</reference>
<sequence>MYSNYTDQELLSLLQEDSVNAFNVIYERYSHPLYLFILSKIDGADAGKDVLQDLFTSLWERRQSINVNESLKSYLYQSARHKIIDIYRKNSTYRKYLQQLIEHFDVQPGGIAELVDSKTRTQDVFETINHLPERMKEIFMLSRVEHQTVEQIALRLGLSQQTVKNQITKALKILRANHARTDLVLFLLTTQAMYSFFAN</sequence>
<dbReference type="InterPro" id="IPR013325">
    <property type="entry name" value="RNA_pol_sigma_r2"/>
</dbReference>
<gene>
    <name evidence="7" type="ORF">SAMN04488121_1039</name>
</gene>
<evidence type="ECO:0000259" key="5">
    <source>
        <dbReference type="Pfam" id="PF04542"/>
    </source>
</evidence>
<dbReference type="OrthoDB" id="1342792at2"/>